<feature type="domain" description="Cyclic nucleotide-binding" evidence="2">
    <location>
        <begin position="19"/>
        <end position="99"/>
    </location>
</feature>
<gene>
    <name evidence="3" type="ORF">SAMN04487966_1064</name>
</gene>
<dbReference type="EMBL" id="FPCG01000006">
    <property type="protein sequence ID" value="SFV23049.1"/>
    <property type="molecule type" value="Genomic_DNA"/>
</dbReference>
<accession>A0A1I7MMD3</accession>
<dbReference type="Pfam" id="PF00027">
    <property type="entry name" value="cNMP_binding"/>
    <property type="match status" value="1"/>
</dbReference>
<protein>
    <submittedName>
        <fullName evidence="3">Cyclic nucleotide-binding domain</fullName>
    </submittedName>
</protein>
<evidence type="ECO:0000313" key="4">
    <source>
        <dbReference type="Proteomes" id="UP000198881"/>
    </source>
</evidence>
<dbReference type="Gene3D" id="2.60.120.10">
    <property type="entry name" value="Jelly Rolls"/>
    <property type="match status" value="1"/>
</dbReference>
<dbReference type="InterPro" id="IPR000595">
    <property type="entry name" value="cNMP-bd_dom"/>
</dbReference>
<dbReference type="SUPFAM" id="SSF51206">
    <property type="entry name" value="cAMP-binding domain-like"/>
    <property type="match status" value="1"/>
</dbReference>
<proteinExistence type="predicted"/>
<evidence type="ECO:0000259" key="2">
    <source>
        <dbReference type="PROSITE" id="PS50042"/>
    </source>
</evidence>
<dbReference type="PROSITE" id="PS50042">
    <property type="entry name" value="CNMP_BINDING_3"/>
    <property type="match status" value="1"/>
</dbReference>
<reference evidence="3 4" key="1">
    <citation type="submission" date="2016-10" db="EMBL/GenBank/DDBJ databases">
        <authorList>
            <person name="de Groot N.N."/>
        </authorList>
    </citation>
    <scope>NUCLEOTIDE SEQUENCE [LARGE SCALE GENOMIC DNA]</scope>
    <source>
        <strain evidence="3 4">CGMCC 1.7054</strain>
    </source>
</reference>
<evidence type="ECO:0000313" key="3">
    <source>
        <dbReference type="EMBL" id="SFV23049.1"/>
    </source>
</evidence>
<dbReference type="InterPro" id="IPR018490">
    <property type="entry name" value="cNMP-bd_dom_sf"/>
</dbReference>
<organism evidence="3 4">
    <name type="scientific">Micrococcus terreus</name>
    <dbReference type="NCBI Taxonomy" id="574650"/>
    <lineage>
        <taxon>Bacteria</taxon>
        <taxon>Bacillati</taxon>
        <taxon>Actinomycetota</taxon>
        <taxon>Actinomycetes</taxon>
        <taxon>Micrococcales</taxon>
        <taxon>Micrococcaceae</taxon>
        <taxon>Micrococcus</taxon>
    </lineage>
</organism>
<dbReference type="Proteomes" id="UP000198881">
    <property type="component" value="Unassembled WGS sequence"/>
</dbReference>
<dbReference type="AlphaFoldDB" id="A0A1I7MMD3"/>
<dbReference type="InterPro" id="IPR014710">
    <property type="entry name" value="RmlC-like_jellyroll"/>
</dbReference>
<name>A0A1I7MMD3_9MICC</name>
<keyword evidence="4" id="KW-1185">Reference proteome</keyword>
<evidence type="ECO:0000256" key="1">
    <source>
        <dbReference type="SAM" id="MobiDB-lite"/>
    </source>
</evidence>
<sequence>MPLREIHRDEISCVRRVPLFSGLSEDQQDLVGALARPLVLSAGELVHGAGERSRRLSVVHTGEVKLSRTLPSGHRRLLRTVGPGRPWASMASSPGDPRSMRPKR</sequence>
<dbReference type="CDD" id="cd00038">
    <property type="entry name" value="CAP_ED"/>
    <property type="match status" value="1"/>
</dbReference>
<dbReference type="STRING" id="574650.SAMN04487966_1064"/>
<feature type="region of interest" description="Disordered" evidence="1">
    <location>
        <begin position="70"/>
        <end position="104"/>
    </location>
</feature>